<evidence type="ECO:0000259" key="2">
    <source>
        <dbReference type="PROSITE" id="PS50097"/>
    </source>
</evidence>
<sequence length="553" mass="64635">MTTKNKVFFLTANSTSPVEITHKFTHSVVDISSGEHFAIFILENGQAYEAQKNYGTTMKLNLLKIENCRNTGVGFSHYLITTYNNEVYGRLMSSWQYGQIPSKELATSQPMIVPFFEDLKKKTGNCIKRCYGAVYSSFYLTENGDLYASGYNSGGELCTKDWRQKVEKPLLVSHNVKKVYAENYAWRIFFQTKDGKVFTKNTSSGMGLIEVTSNPQLKNYRIKEITSGCSQAYIYAVSKTSDEKKLFRFDTHVRIPFTEVSYEFLISPILKMSAGCSKFLYSIEPNEVYLDTTKITLPKIREGMFWDVAFSSNTSFVYENEPRHGSTLKLDLIRIYQEQKFVETDFLGGMKVNRIWVEKRLRKTIEEICELIKDWEKDRINNLLMWAYSGEYKYIADLREYQQLIGNNELEKTKLKDDWSSLWYDEDGKNFNILVKDDDEEDQEQEFDDDEEEECVEIPVHKFILCVKSGLFRDLFRNTNENQQNVKDFSRKTPESLEIFIKFLYTETFELTADDDPQLTVEELEDAAEYYQLTNNKNLVRQLNLIKEQFKIK</sequence>
<reference evidence="3" key="1">
    <citation type="submission" date="2022-08" db="EMBL/GenBank/DDBJ databases">
        <title>Novel sulphate-reducing endosymbionts in the free-living metamonad Anaeramoeba.</title>
        <authorList>
            <person name="Jerlstrom-Hultqvist J."/>
            <person name="Cepicka I."/>
            <person name="Gallot-Lavallee L."/>
            <person name="Salas-Leiva D."/>
            <person name="Curtis B.A."/>
            <person name="Zahonova K."/>
            <person name="Pipaliya S."/>
            <person name="Dacks J."/>
            <person name="Roger A.J."/>
        </authorList>
    </citation>
    <scope>NUCLEOTIDE SEQUENCE</scope>
    <source>
        <strain evidence="3">Busselton2</strain>
    </source>
</reference>
<dbReference type="SMART" id="SM00225">
    <property type="entry name" value="BTB"/>
    <property type="match status" value="1"/>
</dbReference>
<dbReference type="InterPro" id="IPR000210">
    <property type="entry name" value="BTB/POZ_dom"/>
</dbReference>
<gene>
    <name evidence="3" type="ORF">M0812_01270</name>
</gene>
<dbReference type="CDD" id="cd18186">
    <property type="entry name" value="BTB_POZ_ZBTB_KLHL-like"/>
    <property type="match status" value="1"/>
</dbReference>
<dbReference type="AlphaFoldDB" id="A0AAV8A7P5"/>
<accession>A0AAV8A7P5</accession>
<feature type="domain" description="BTB" evidence="2">
    <location>
        <begin position="457"/>
        <end position="513"/>
    </location>
</feature>
<feature type="coiled-coil region" evidence="1">
    <location>
        <begin position="358"/>
        <end position="418"/>
    </location>
</feature>
<dbReference type="Gene3D" id="2.130.10.30">
    <property type="entry name" value="Regulator of chromosome condensation 1/beta-lactamase-inhibitor protein II"/>
    <property type="match status" value="1"/>
</dbReference>
<protein>
    <submittedName>
        <fullName evidence="3">Btk-binding protein-related</fullName>
    </submittedName>
</protein>
<organism evidence="3 4">
    <name type="scientific">Anaeramoeba flamelloides</name>
    <dbReference type="NCBI Taxonomy" id="1746091"/>
    <lineage>
        <taxon>Eukaryota</taxon>
        <taxon>Metamonada</taxon>
        <taxon>Anaeramoebidae</taxon>
        <taxon>Anaeramoeba</taxon>
    </lineage>
</organism>
<keyword evidence="1" id="KW-0175">Coiled coil</keyword>
<dbReference type="Proteomes" id="UP001146793">
    <property type="component" value="Unassembled WGS sequence"/>
</dbReference>
<comment type="caution">
    <text evidence="3">The sequence shown here is derived from an EMBL/GenBank/DDBJ whole genome shotgun (WGS) entry which is preliminary data.</text>
</comment>
<dbReference type="Gene3D" id="3.30.710.10">
    <property type="entry name" value="Potassium Channel Kv1.1, Chain A"/>
    <property type="match status" value="1"/>
</dbReference>
<dbReference type="SUPFAM" id="SSF50985">
    <property type="entry name" value="RCC1/BLIP-II"/>
    <property type="match status" value="1"/>
</dbReference>
<proteinExistence type="predicted"/>
<dbReference type="InterPro" id="IPR009091">
    <property type="entry name" value="RCC1/BLIP-II"/>
</dbReference>
<dbReference type="Pfam" id="PF00651">
    <property type="entry name" value="BTB"/>
    <property type="match status" value="1"/>
</dbReference>
<dbReference type="PROSITE" id="PS50097">
    <property type="entry name" value="BTB"/>
    <property type="match status" value="1"/>
</dbReference>
<name>A0AAV8A7P5_9EUKA</name>
<dbReference type="InterPro" id="IPR011333">
    <property type="entry name" value="SKP1/BTB/POZ_sf"/>
</dbReference>
<evidence type="ECO:0000313" key="4">
    <source>
        <dbReference type="Proteomes" id="UP001146793"/>
    </source>
</evidence>
<evidence type="ECO:0000313" key="3">
    <source>
        <dbReference type="EMBL" id="KAJ3448785.1"/>
    </source>
</evidence>
<dbReference type="EMBL" id="JANTQA010000015">
    <property type="protein sequence ID" value="KAJ3448785.1"/>
    <property type="molecule type" value="Genomic_DNA"/>
</dbReference>
<dbReference type="SUPFAM" id="SSF54695">
    <property type="entry name" value="POZ domain"/>
    <property type="match status" value="1"/>
</dbReference>
<evidence type="ECO:0000256" key="1">
    <source>
        <dbReference type="SAM" id="Coils"/>
    </source>
</evidence>